<protein>
    <submittedName>
        <fullName evidence="2">Uncharacterized protein</fullName>
    </submittedName>
</protein>
<dbReference type="EMBL" id="LT906479">
    <property type="protein sequence ID" value="SNW05071.1"/>
    <property type="molecule type" value="Genomic_DNA"/>
</dbReference>
<dbReference type="KEGG" id="sfj:SAMEA4384070_4174"/>
<feature type="transmembrane region" description="Helical" evidence="1">
    <location>
        <begin position="36"/>
        <end position="58"/>
    </location>
</feature>
<feature type="transmembrane region" description="Helical" evidence="1">
    <location>
        <begin position="110"/>
        <end position="129"/>
    </location>
</feature>
<gene>
    <name evidence="2" type="ORF">SAMEA4384070_04174</name>
</gene>
<dbReference type="Proteomes" id="UP000215134">
    <property type="component" value="Chromosome 1"/>
</dbReference>
<evidence type="ECO:0000313" key="2">
    <source>
        <dbReference type="EMBL" id="SNW05071.1"/>
    </source>
</evidence>
<feature type="transmembrane region" description="Helical" evidence="1">
    <location>
        <begin position="12"/>
        <end position="30"/>
    </location>
</feature>
<keyword evidence="1" id="KW-0472">Membrane</keyword>
<sequence>MYIRVKRINPPMTIFLYHLLILLLSITILFPHKHAAIPILILMYSLLAIALIVSPRSWLIKRNKKAKSNRGRASRKSLYNNSIVSMLFSAVCMLGFVFSVEFLEIIEVEISFAIVSFLSMFLSGYYFISNSEGYSVERNKTISWAIRIVFILLSFSILSWAKGAAMGYMDLTYNDASSRMIIYAYVLIISLIVASPISGMIYMVVCFYEIKVVERVYKKGGVTKIMHVKYNSWPITIPLVMITTSFLMCYGKYHKVVDSYIVRKSIESESTKGFWCGNGYKALGANTDARFIKLSDKDYRAFIFKEGEIRSYRLSCLDSYPYYKMKYILTEPENIRVQMKIDEISHDIKNIGKRKG</sequence>
<proteinExistence type="predicted"/>
<evidence type="ECO:0000313" key="3">
    <source>
        <dbReference type="Proteomes" id="UP000215134"/>
    </source>
</evidence>
<dbReference type="OrthoDB" id="6433897at2"/>
<evidence type="ECO:0000256" key="1">
    <source>
        <dbReference type="SAM" id="Phobius"/>
    </source>
</evidence>
<feature type="transmembrane region" description="Helical" evidence="1">
    <location>
        <begin position="181"/>
        <end position="210"/>
    </location>
</feature>
<organism evidence="2 3">
    <name type="scientific">Serratia ficaria</name>
    <dbReference type="NCBI Taxonomy" id="61651"/>
    <lineage>
        <taxon>Bacteria</taxon>
        <taxon>Pseudomonadati</taxon>
        <taxon>Pseudomonadota</taxon>
        <taxon>Gammaproteobacteria</taxon>
        <taxon>Enterobacterales</taxon>
        <taxon>Yersiniaceae</taxon>
        <taxon>Serratia</taxon>
    </lineage>
</organism>
<name>A0A240CAL1_SERFI</name>
<dbReference type="AlphaFoldDB" id="A0A240CAL1"/>
<accession>A0A240CAL1</accession>
<keyword evidence="1" id="KW-1133">Transmembrane helix</keyword>
<feature type="transmembrane region" description="Helical" evidence="1">
    <location>
        <begin position="78"/>
        <end position="98"/>
    </location>
</feature>
<reference evidence="2 3" key="1">
    <citation type="submission" date="2017-06" db="EMBL/GenBank/DDBJ databases">
        <authorList>
            <consortium name="Pathogen Informatics"/>
        </authorList>
    </citation>
    <scope>NUCLEOTIDE SEQUENCE [LARGE SCALE GENOMIC DNA]</scope>
    <source>
        <strain evidence="2 3">NCTC12148</strain>
    </source>
</reference>
<keyword evidence="1" id="KW-0812">Transmembrane</keyword>
<keyword evidence="3" id="KW-1185">Reference proteome</keyword>
<feature type="transmembrane region" description="Helical" evidence="1">
    <location>
        <begin position="141"/>
        <end position="161"/>
    </location>
</feature>